<reference evidence="2 3" key="1">
    <citation type="submission" date="2018-02" db="EMBL/GenBank/DDBJ databases">
        <authorList>
            <person name="Cohen D.B."/>
            <person name="Kent A.D."/>
        </authorList>
    </citation>
    <scope>NUCLEOTIDE SEQUENCE [LARGE SCALE GENOMIC DNA]</scope>
    <source>
        <strain evidence="2">1</strain>
    </source>
</reference>
<accession>A0A2N9JKY9</accession>
<name>A0A2N9JKY9_9ACTN</name>
<organism evidence="2 3">
    <name type="scientific">Micropruina glycogenica</name>
    <dbReference type="NCBI Taxonomy" id="75385"/>
    <lineage>
        <taxon>Bacteria</taxon>
        <taxon>Bacillati</taxon>
        <taxon>Actinomycetota</taxon>
        <taxon>Actinomycetes</taxon>
        <taxon>Propionibacteriales</taxon>
        <taxon>Nocardioidaceae</taxon>
        <taxon>Micropruina</taxon>
    </lineage>
</organism>
<dbReference type="EMBL" id="LT985188">
    <property type="protein sequence ID" value="SPD88069.1"/>
    <property type="molecule type" value="Genomic_DNA"/>
</dbReference>
<dbReference type="KEGG" id="mgg:MPLG2_3039"/>
<proteinExistence type="predicted"/>
<gene>
    <name evidence="2" type="ORF">MPLG2_3039</name>
</gene>
<keyword evidence="3" id="KW-1185">Reference proteome</keyword>
<feature type="region of interest" description="Disordered" evidence="1">
    <location>
        <begin position="1"/>
        <end position="73"/>
    </location>
</feature>
<dbReference type="AlphaFoldDB" id="A0A2N9JKY9"/>
<protein>
    <submittedName>
        <fullName evidence="2">Uncharacterized protein</fullName>
    </submittedName>
</protein>
<dbReference type="Proteomes" id="UP000238164">
    <property type="component" value="Chromosome 1"/>
</dbReference>
<evidence type="ECO:0000256" key="1">
    <source>
        <dbReference type="SAM" id="MobiDB-lite"/>
    </source>
</evidence>
<sequence length="102" mass="11087">MPRDLPARPNRHPGLAPGSPNATVKQPSDYVRFDTHYRSLRRKAPQTGRNLAPSNVRHEIPASAAMTKSADSDVRHEIPASAGMTNDATIVIPGLPRDLATR</sequence>
<evidence type="ECO:0000313" key="3">
    <source>
        <dbReference type="Proteomes" id="UP000238164"/>
    </source>
</evidence>
<evidence type="ECO:0000313" key="2">
    <source>
        <dbReference type="EMBL" id="SPD88069.1"/>
    </source>
</evidence>